<dbReference type="EMBL" id="QGNW01002606">
    <property type="protein sequence ID" value="RVW15041.1"/>
    <property type="molecule type" value="Genomic_DNA"/>
</dbReference>
<evidence type="ECO:0000259" key="3">
    <source>
        <dbReference type="Pfam" id="PF20167"/>
    </source>
</evidence>
<reference evidence="4 5" key="1">
    <citation type="journal article" date="2018" name="PLoS Genet.">
        <title>Population sequencing reveals clonal diversity and ancestral inbreeding in the grapevine cultivar Chardonnay.</title>
        <authorList>
            <person name="Roach M.J."/>
            <person name="Johnson D.L."/>
            <person name="Bohlmann J."/>
            <person name="van Vuuren H.J."/>
            <person name="Jones S.J."/>
            <person name="Pretorius I.S."/>
            <person name="Schmidt S.A."/>
            <person name="Borneman A.R."/>
        </authorList>
    </citation>
    <scope>NUCLEOTIDE SEQUENCE [LARGE SCALE GENOMIC DNA]</scope>
    <source>
        <strain evidence="5">cv. Chardonnay</strain>
        <tissue evidence="4">Leaf</tissue>
    </source>
</reference>
<name>A0A438BVM8_VITVI</name>
<accession>A0A438BVM8</accession>
<dbReference type="AlphaFoldDB" id="A0A438BVM8"/>
<dbReference type="Pfam" id="PF07727">
    <property type="entry name" value="RVT_2"/>
    <property type="match status" value="1"/>
</dbReference>
<dbReference type="InterPro" id="IPR046796">
    <property type="entry name" value="Transposase_32_dom"/>
</dbReference>
<evidence type="ECO:0000259" key="2">
    <source>
        <dbReference type="Pfam" id="PF07727"/>
    </source>
</evidence>
<feature type="compositionally biased region" description="Basic and acidic residues" evidence="1">
    <location>
        <begin position="38"/>
        <end position="57"/>
    </location>
</feature>
<evidence type="ECO:0000313" key="4">
    <source>
        <dbReference type="EMBL" id="RVW15041.1"/>
    </source>
</evidence>
<feature type="region of interest" description="Disordered" evidence="1">
    <location>
        <begin position="21"/>
        <end position="73"/>
    </location>
</feature>
<organism evidence="4 5">
    <name type="scientific">Vitis vinifera</name>
    <name type="common">Grape</name>
    <dbReference type="NCBI Taxonomy" id="29760"/>
    <lineage>
        <taxon>Eukaryota</taxon>
        <taxon>Viridiplantae</taxon>
        <taxon>Streptophyta</taxon>
        <taxon>Embryophyta</taxon>
        <taxon>Tracheophyta</taxon>
        <taxon>Spermatophyta</taxon>
        <taxon>Magnoliopsida</taxon>
        <taxon>eudicotyledons</taxon>
        <taxon>Gunneridae</taxon>
        <taxon>Pentapetalae</taxon>
        <taxon>rosids</taxon>
        <taxon>Vitales</taxon>
        <taxon>Vitaceae</taxon>
        <taxon>Viteae</taxon>
        <taxon>Vitis</taxon>
    </lineage>
</organism>
<dbReference type="Pfam" id="PF20167">
    <property type="entry name" value="Transposase_32"/>
    <property type="match status" value="1"/>
</dbReference>
<feature type="domain" description="Reverse transcriptase Ty1/copia-type" evidence="2">
    <location>
        <begin position="86"/>
        <end position="152"/>
    </location>
</feature>
<feature type="region of interest" description="Disordered" evidence="1">
    <location>
        <begin position="561"/>
        <end position="632"/>
    </location>
</feature>
<feature type="compositionally biased region" description="Polar residues" evidence="1">
    <location>
        <begin position="611"/>
        <end position="623"/>
    </location>
</feature>
<proteinExistence type="predicted"/>
<protein>
    <submittedName>
        <fullName evidence="4">Uncharacterized protein</fullName>
    </submittedName>
</protein>
<evidence type="ECO:0000256" key="1">
    <source>
        <dbReference type="SAM" id="MobiDB-lite"/>
    </source>
</evidence>
<sequence length="714" mass="81908">MVVEESIHVIFYESNNSLQERESFDDDLGLETSMGKLQIEDKRQQEESGEDPKKEESPLALPPPQQVQGESSQNLPKDWKFVINHPQDQIIDFSKCMHSEFEMSMMGELNFFLGLQIKQLKEGTFINQAKYIKDLLKKFNMEEAKVMKTPMSSSIKLDMDEKDANFAGCRVERNDTYLSHGIVKSKIRRSTGSSSWEFKRPSRVSFFHCSPPLLEDSSSSRLQRLVWAIPWTDFRAVQLHLQGSKVSGLWLHLHLCFILCLDSFFTSFASLMAPRREMGTSRAQGKRPIESSQPKQTKARRKARFDTALFSSNEDYQRYKQKFAQRKVVLGRSVNFSQLQHFGFEGLFGRMGWLPVVTISEPIFPTLVWAFYSRATYGLGGPVLSTMRGVEIRLSLESICHILNIPSVRLRVYEAKAWPTEPGFEPREVVQRLCGLADPQGMGKPSAHNLTVISRVLHHMICSILLPRGGHRDEVSYLEAFIVDSILIGRRIHVGYLMMMHMISYVKSSTRVLPYGRFLTRAFKDVGVDLSRETDFEAPTTYDTYDEQSLGHMKFEKAPDGSWVRKAERQARGHDQMHPGAEEEAEIREMEDGLDPQRDFEQRGPEPSFTAGPSSQPSFTELPSQAPHVPDHLPWMDLSAQISSLGTRMEELALVHDSRFYSMEEHLDQYQAGFTSQFKHLVQRIERLESRQESHHEEMMAYLRSVFPPPPPQP</sequence>
<dbReference type="InterPro" id="IPR013103">
    <property type="entry name" value="RVT_2"/>
</dbReference>
<comment type="caution">
    <text evidence="4">The sequence shown here is derived from an EMBL/GenBank/DDBJ whole genome shotgun (WGS) entry which is preliminary data.</text>
</comment>
<evidence type="ECO:0000313" key="5">
    <source>
        <dbReference type="Proteomes" id="UP000288805"/>
    </source>
</evidence>
<feature type="compositionally biased region" description="Basic and acidic residues" evidence="1">
    <location>
        <begin position="561"/>
        <end position="604"/>
    </location>
</feature>
<feature type="region of interest" description="Disordered" evidence="1">
    <location>
        <begin position="279"/>
        <end position="301"/>
    </location>
</feature>
<feature type="domain" description="Putative plant transposon protein" evidence="3">
    <location>
        <begin position="350"/>
        <end position="529"/>
    </location>
</feature>
<gene>
    <name evidence="4" type="ORF">CK203_084819</name>
</gene>
<dbReference type="Proteomes" id="UP000288805">
    <property type="component" value="Unassembled WGS sequence"/>
</dbReference>